<feature type="region of interest" description="Disordered" evidence="6">
    <location>
        <begin position="281"/>
        <end position="304"/>
    </location>
</feature>
<dbReference type="PANTHER" id="PTHR43289:SF34">
    <property type="entry name" value="SERINE_THREONINE-PROTEIN KINASE YBDM-RELATED"/>
    <property type="match status" value="1"/>
</dbReference>
<keyword evidence="2 5" id="KW-0547">Nucleotide-binding</keyword>
<dbReference type="PROSITE" id="PS00107">
    <property type="entry name" value="PROTEIN_KINASE_ATP"/>
    <property type="match status" value="1"/>
</dbReference>
<evidence type="ECO:0000256" key="2">
    <source>
        <dbReference type="ARBA" id="ARBA00022741"/>
    </source>
</evidence>
<accession>A0AAE6Y846</accession>
<keyword evidence="7" id="KW-0472">Membrane</keyword>
<dbReference type="PROSITE" id="PS50011">
    <property type="entry name" value="PROTEIN_KINASE_DOM"/>
    <property type="match status" value="1"/>
</dbReference>
<dbReference type="InterPro" id="IPR015943">
    <property type="entry name" value="WD40/YVTN_repeat-like_dom_sf"/>
</dbReference>
<evidence type="ECO:0000313" key="9">
    <source>
        <dbReference type="EMBL" id="OOQ52929.1"/>
    </source>
</evidence>
<reference evidence="9 11" key="1">
    <citation type="submission" date="2015-07" db="EMBL/GenBank/DDBJ databases">
        <title>Draft Genome Sequence of Streptomyces antibioticus, IMRU 3720 reveals insights in the evolution of actinomycin biosynthetic gene clusters in Streptomyces.</title>
        <authorList>
            <person name="Crnovcic I."/>
            <person name="Ruckert C."/>
            <person name="Kalinowksi J."/>
            <person name="Keller U."/>
        </authorList>
    </citation>
    <scope>NUCLEOTIDE SEQUENCE [LARGE SCALE GENOMIC DNA]</scope>
    <source>
        <strain evidence="9 11">DSM 41481</strain>
    </source>
</reference>
<dbReference type="GO" id="GO:0005524">
    <property type="term" value="F:ATP binding"/>
    <property type="evidence" value="ECO:0007669"/>
    <property type="project" value="UniProtKB-UniRule"/>
</dbReference>
<evidence type="ECO:0000313" key="10">
    <source>
        <dbReference type="EMBL" id="QIT44087.1"/>
    </source>
</evidence>
<dbReference type="SMART" id="SM00564">
    <property type="entry name" value="PQQ"/>
    <property type="match status" value="4"/>
</dbReference>
<evidence type="ECO:0000259" key="8">
    <source>
        <dbReference type="PROSITE" id="PS50011"/>
    </source>
</evidence>
<evidence type="ECO:0000313" key="12">
    <source>
        <dbReference type="Proteomes" id="UP000502504"/>
    </source>
</evidence>
<dbReference type="CDD" id="cd14014">
    <property type="entry name" value="STKc_PknB_like"/>
    <property type="match status" value="1"/>
</dbReference>
<dbReference type="AlphaFoldDB" id="A0AAE6Y846"/>
<evidence type="ECO:0000256" key="3">
    <source>
        <dbReference type="ARBA" id="ARBA00022777"/>
    </source>
</evidence>
<name>A0AAE6Y846_STRAT</name>
<dbReference type="Proteomes" id="UP000190306">
    <property type="component" value="Chromosome"/>
</dbReference>
<keyword evidence="9" id="KW-0723">Serine/threonine-protein kinase</keyword>
<evidence type="ECO:0000313" key="11">
    <source>
        <dbReference type="Proteomes" id="UP000190306"/>
    </source>
</evidence>
<feature type="domain" description="Protein kinase" evidence="8">
    <location>
        <begin position="14"/>
        <end position="263"/>
    </location>
</feature>
<evidence type="ECO:0000256" key="1">
    <source>
        <dbReference type="ARBA" id="ARBA00022679"/>
    </source>
</evidence>
<dbReference type="EMBL" id="CP050692">
    <property type="protein sequence ID" value="QIT44087.1"/>
    <property type="molecule type" value="Genomic_DNA"/>
</dbReference>
<dbReference type="InterPro" id="IPR011047">
    <property type="entry name" value="Quinoprotein_ADH-like_sf"/>
</dbReference>
<keyword evidence="7" id="KW-0812">Transmembrane</keyword>
<feature type="transmembrane region" description="Helical" evidence="7">
    <location>
        <begin position="310"/>
        <end position="330"/>
    </location>
</feature>
<dbReference type="SMART" id="SM00220">
    <property type="entry name" value="S_TKc"/>
    <property type="match status" value="1"/>
</dbReference>
<dbReference type="Pfam" id="PF00069">
    <property type="entry name" value="Pkinase"/>
    <property type="match status" value="1"/>
</dbReference>
<evidence type="ECO:0000256" key="7">
    <source>
        <dbReference type="SAM" id="Phobius"/>
    </source>
</evidence>
<keyword evidence="4 5" id="KW-0067">ATP-binding</keyword>
<dbReference type="InterPro" id="IPR017441">
    <property type="entry name" value="Protein_kinase_ATP_BS"/>
</dbReference>
<dbReference type="Gene3D" id="3.30.200.20">
    <property type="entry name" value="Phosphorylase Kinase, domain 1"/>
    <property type="match status" value="1"/>
</dbReference>
<dbReference type="EMBL" id="LHQL01000007">
    <property type="protein sequence ID" value="OOQ52929.1"/>
    <property type="molecule type" value="Genomic_DNA"/>
</dbReference>
<keyword evidence="11" id="KW-1185">Reference proteome</keyword>
<dbReference type="InterPro" id="IPR018391">
    <property type="entry name" value="PQQ_b-propeller_rpt"/>
</dbReference>
<dbReference type="Proteomes" id="UP000502504">
    <property type="component" value="Chromosome"/>
</dbReference>
<dbReference type="Gene3D" id="2.130.10.10">
    <property type="entry name" value="YVTN repeat-like/Quinoprotein amine dehydrogenase"/>
    <property type="match status" value="2"/>
</dbReference>
<keyword evidence="1" id="KW-0808">Transferase</keyword>
<dbReference type="InterPro" id="IPR000719">
    <property type="entry name" value="Prot_kinase_dom"/>
</dbReference>
<reference evidence="10 12" key="2">
    <citation type="submission" date="2020-03" db="EMBL/GenBank/DDBJ databases">
        <title>Is there a link between lipid content and antibiotic production in Streptomyces?</title>
        <authorList>
            <person name="David M."/>
            <person name="Lejeune C."/>
            <person name="Abreu S."/>
            <person name="Thibessard A."/>
            <person name="Leblond P."/>
            <person name="Chaminade P."/>
            <person name="Virolle M.-J."/>
        </authorList>
    </citation>
    <scope>NUCLEOTIDE SEQUENCE [LARGE SCALE GENOMIC DNA]</scope>
    <source>
        <strain evidence="10 12">DSM 41481</strain>
    </source>
</reference>
<dbReference type="SUPFAM" id="SSF50998">
    <property type="entry name" value="Quinoprotein alcohol dehydrogenase-like"/>
    <property type="match status" value="2"/>
</dbReference>
<dbReference type="Pfam" id="PF13360">
    <property type="entry name" value="PQQ_2"/>
    <property type="match status" value="2"/>
</dbReference>
<dbReference type="SUPFAM" id="SSF56112">
    <property type="entry name" value="Protein kinase-like (PK-like)"/>
    <property type="match status" value="1"/>
</dbReference>
<dbReference type="Gene3D" id="1.10.510.10">
    <property type="entry name" value="Transferase(Phosphotransferase) domain 1"/>
    <property type="match status" value="1"/>
</dbReference>
<evidence type="ECO:0000256" key="6">
    <source>
        <dbReference type="SAM" id="MobiDB-lite"/>
    </source>
</evidence>
<evidence type="ECO:0000256" key="4">
    <source>
        <dbReference type="ARBA" id="ARBA00022840"/>
    </source>
</evidence>
<keyword evidence="3 9" id="KW-0418">Kinase</keyword>
<dbReference type="PROSITE" id="PS00108">
    <property type="entry name" value="PROTEIN_KINASE_ST"/>
    <property type="match status" value="1"/>
</dbReference>
<feature type="binding site" evidence="5">
    <location>
        <position position="42"/>
    </location>
    <ligand>
        <name>ATP</name>
        <dbReference type="ChEBI" id="CHEBI:30616"/>
    </ligand>
</feature>
<organism evidence="10 12">
    <name type="scientific">Streptomyces antibioticus</name>
    <dbReference type="NCBI Taxonomy" id="1890"/>
    <lineage>
        <taxon>Bacteria</taxon>
        <taxon>Bacillati</taxon>
        <taxon>Actinomycetota</taxon>
        <taxon>Actinomycetes</taxon>
        <taxon>Kitasatosporales</taxon>
        <taxon>Streptomycetaceae</taxon>
        <taxon>Streptomyces</taxon>
    </lineage>
</organism>
<dbReference type="InterPro" id="IPR011009">
    <property type="entry name" value="Kinase-like_dom_sf"/>
</dbReference>
<evidence type="ECO:0000256" key="5">
    <source>
        <dbReference type="PROSITE-ProRule" id="PRU10141"/>
    </source>
</evidence>
<proteinExistence type="predicted"/>
<dbReference type="InterPro" id="IPR008271">
    <property type="entry name" value="Ser/Thr_kinase_AS"/>
</dbReference>
<sequence>MPLHKDDPKALGGHRIVDRLGSGGMGVVYLGRSRSGREVAVKVVHAQYAQDDVFRARFRQEIAAVRRVSGAFTAPVVDADPEAERPWMATQYVPGPALSARIRDGGPLKGAELRLLALGLVEALRDIHRAGVVHRDLKPANVLMAEDGPRVIDFGISRAAGNQTLTETGHAIGTPPFMSPEQFTDPRSVGPASDVFSLGALLVFAATGRGPFDAESPYLTAYRVMHEEPEVDAVAEPLRAVLTRCLAKEPGDRPELAELGPEFAEALPEPAADDTRTVTLRLPPDPAAREEPTQAGAAPRPARGSRARRWPVLAGVAAVLAVALTGYLLFDPFRRGDANAAPDAPARPAASRWDPLPAGWKPWRTSLYGAALSGVTRPMNDNGSSLGTNLSCAMGKDALYCGGNGVLPVRIDATDGRRGWRADSVPSGVPMDTYDSTVLGEHDGALLVLQSVVSDTGGDPTATVLALDTRTGERLWSRTLGGREVEPALVGALVLTPDGKRVTARDPRDGRARWTADLPAGPTYSCAFHDLGGVPYAGCLDAGSPMRNVFYALDPDDGTTREVAVPDDLEHVGVTGGDLVFVASGRQDEPVSGDSVHSEVVLIDPDTGSVRRRNLPDGTRGEATAAGGVLCLASSSGRMTAYAPKTGKRLWTTSTTLQQPGGMVADARGRTLFAASASGRVAALDAATGRLLWESPARAEQVIDTSYHQARVFRADGALVVLAPDGTVFTLDPRHPGREPVAG</sequence>
<protein>
    <submittedName>
        <fullName evidence="10">PQQ-binding-like beta-propeller repeat protein</fullName>
    </submittedName>
    <submittedName>
        <fullName evidence="9">Serine/threonine protein kinase</fullName>
    </submittedName>
</protein>
<keyword evidence="7" id="KW-1133">Transmembrane helix</keyword>
<gene>
    <name evidence="9" type="ORF">AFM16_11255</name>
    <name evidence="10" type="ORF">HCX60_11425</name>
</gene>
<dbReference type="PANTHER" id="PTHR43289">
    <property type="entry name" value="MITOGEN-ACTIVATED PROTEIN KINASE KINASE KINASE 20-RELATED"/>
    <property type="match status" value="1"/>
</dbReference>
<dbReference type="InterPro" id="IPR002372">
    <property type="entry name" value="PQQ_rpt_dom"/>
</dbReference>
<dbReference type="GO" id="GO:0004674">
    <property type="term" value="F:protein serine/threonine kinase activity"/>
    <property type="evidence" value="ECO:0007669"/>
    <property type="project" value="UniProtKB-KW"/>
</dbReference>
<dbReference type="RefSeq" id="WP_078633206.1">
    <property type="nucleotide sequence ID" value="NZ_CM007717.1"/>
</dbReference>